<feature type="compositionally biased region" description="Polar residues" evidence="1">
    <location>
        <begin position="501"/>
        <end position="523"/>
    </location>
</feature>
<name>A0A1A8X6Z5_PLAMA</name>
<evidence type="ECO:0000313" key="2">
    <source>
        <dbReference type="EMBL" id="SBT00386.1"/>
    </source>
</evidence>
<accession>A0A1A8X6Z5</accession>
<protein>
    <submittedName>
        <fullName evidence="2">Uncharacterized protein</fullName>
    </submittedName>
</protein>
<sequence length="930" mass="108638">MNMVRNDIDVQNTPLSHNEKKIELKELRSIILDTNRVITTFRVDRKGNIVTVMKLLARDGFTQRVIHLSEYDYFFVNAEDVDAKERTTNRMEDAEEEKCINNEDSFRGDKIIFYIGNKKVLFDKKKKEKIIFHMDELGNMKKNKYKKISSINSKNILVKTYEEDEWSDEQVDFCYLRDNKHKEKIVFKKNKNGKGENKIIYHHNELTNSKDNFSLYKRNVLNVKEVNLYDDDEAILYSLRQNEKKRKMWIIRTPSVSSNIEEKEGEKKKNTNVKKNVNKNKYSNTSNHIYKYSGKHVDKYTNSSESRSNCGKDILAGRLELYKNISGINEMNQLDIFTTLKKRKEKFLREIYLFNKEEALPIRKYPKARKIKSHIKVRNEKEITTKGWLNGQIREEGQGERKKQEKRGGRSNLNELHKMKNKVKKVIKDATPQGVNDYEVSKAEKKIIKESVGEKKKKKKKKDDMISIEVSSKNKTKKKYIMLKGKCLKEEREDERWGKSMESNRTATRNGVPSSNNTTTCAETNKPYENLYLEKANKSASITSDYISINKLASNIEGNSRPENFIEKEIKETNKKIEDFVFNENLKNICITSHTLAKKNSKNCIQYLTRNKKLPLPNLTPSSKQNRARGVKKPYGGSDVDRSSVNSNGVNNHDVDYHNDEYHNDEYHNDEYHNVDYHNDEYHNDEYHNDGDSSVKYPFQTISRSPNRERAKRKDSPMSRSKSKHEKYTNINNMNGNNISSISSYHLEESSTKEKKNFEKNPLTNQSSVQLNNRMLSGSLSQSSRYMKSKQRTSEQDNQIESSAEGKILKERNEIVEKDKSKGGVKQMDTEQEKRREYLSRGFSACTHIVLSEKNIITRKCTISFDYSTRKLSITRKRKIFGIDIDKMAIEEIPTYSEKVAIEMKLDGGTNKKVVPYNEKGIRKKKIIIK</sequence>
<evidence type="ECO:0000313" key="3">
    <source>
        <dbReference type="Proteomes" id="UP000078597"/>
    </source>
</evidence>
<feature type="region of interest" description="Disordered" evidence="1">
    <location>
        <begin position="260"/>
        <end position="286"/>
    </location>
</feature>
<feature type="compositionally biased region" description="Basic and acidic residues" evidence="1">
    <location>
        <begin position="706"/>
        <end position="717"/>
    </location>
</feature>
<proteinExistence type="predicted"/>
<dbReference type="EMBL" id="FLQW01006382">
    <property type="protein sequence ID" value="SBT00386.1"/>
    <property type="molecule type" value="Genomic_DNA"/>
</dbReference>
<organism evidence="2 3">
    <name type="scientific">Plasmodium malariae</name>
    <dbReference type="NCBI Taxonomy" id="5858"/>
    <lineage>
        <taxon>Eukaryota</taxon>
        <taxon>Sar</taxon>
        <taxon>Alveolata</taxon>
        <taxon>Apicomplexa</taxon>
        <taxon>Aconoidasida</taxon>
        <taxon>Haemosporida</taxon>
        <taxon>Plasmodiidae</taxon>
        <taxon>Plasmodium</taxon>
        <taxon>Plasmodium (Plasmodium)</taxon>
    </lineage>
</organism>
<feature type="compositionally biased region" description="Basic and acidic residues" evidence="1">
    <location>
        <begin position="746"/>
        <end position="759"/>
    </location>
</feature>
<reference evidence="3" key="1">
    <citation type="submission" date="2016-05" db="EMBL/GenBank/DDBJ databases">
        <authorList>
            <person name="Naeem Raeece"/>
        </authorList>
    </citation>
    <scope>NUCLEOTIDE SEQUENCE [LARGE SCALE GENOMIC DNA]</scope>
</reference>
<dbReference type="AlphaFoldDB" id="A0A1A8X6Z5"/>
<feature type="region of interest" description="Disordered" evidence="1">
    <location>
        <begin position="390"/>
        <end position="417"/>
    </location>
</feature>
<feature type="region of interest" description="Disordered" evidence="1">
    <location>
        <begin position="614"/>
        <end position="802"/>
    </location>
</feature>
<dbReference type="VEuPathDB" id="PlasmoDB:PmUG01_13044700"/>
<feature type="region of interest" description="Disordered" evidence="1">
    <location>
        <begin position="494"/>
        <end position="523"/>
    </location>
</feature>
<feature type="compositionally biased region" description="Polar residues" evidence="1">
    <location>
        <begin position="762"/>
        <end position="786"/>
    </location>
</feature>
<gene>
    <name evidence="2" type="ORF">PMALA_075660</name>
</gene>
<feature type="compositionally biased region" description="Basic and acidic residues" evidence="1">
    <location>
        <begin position="653"/>
        <end position="693"/>
    </location>
</feature>
<feature type="compositionally biased region" description="Low complexity" evidence="1">
    <location>
        <begin position="730"/>
        <end position="745"/>
    </location>
</feature>
<dbReference type="Proteomes" id="UP000078597">
    <property type="component" value="Unassembled WGS sequence"/>
</dbReference>
<feature type="compositionally biased region" description="Basic and acidic residues" evidence="1">
    <location>
        <begin position="393"/>
        <end position="408"/>
    </location>
</feature>
<evidence type="ECO:0000256" key="1">
    <source>
        <dbReference type="SAM" id="MobiDB-lite"/>
    </source>
</evidence>
<feature type="compositionally biased region" description="Basic and acidic residues" evidence="1">
    <location>
        <begin position="260"/>
        <end position="269"/>
    </location>
</feature>